<dbReference type="PANTHER" id="PTHR17224:SF1">
    <property type="entry name" value="PEPTIDYL-TRNA HYDROLASE"/>
    <property type="match status" value="1"/>
</dbReference>
<evidence type="ECO:0000256" key="8">
    <source>
        <dbReference type="HAMAP-Rule" id="MF_00083"/>
    </source>
</evidence>
<evidence type="ECO:0000256" key="3">
    <source>
        <dbReference type="ARBA" id="ARBA00022801"/>
    </source>
</evidence>
<dbReference type="Pfam" id="PF01195">
    <property type="entry name" value="Pept_tRNA_hydro"/>
    <property type="match status" value="1"/>
</dbReference>
<dbReference type="EMBL" id="DXDD01000036">
    <property type="protein sequence ID" value="HIY59613.1"/>
    <property type="molecule type" value="Genomic_DNA"/>
</dbReference>
<gene>
    <name evidence="8 12" type="primary">pth</name>
    <name evidence="12" type="ORF">H9831_02860</name>
</gene>
<dbReference type="PROSITE" id="PS01196">
    <property type="entry name" value="PEPT_TRNA_HYDROL_2"/>
    <property type="match status" value="1"/>
</dbReference>
<dbReference type="InterPro" id="IPR018171">
    <property type="entry name" value="Pept_tRNA_hydro_CS"/>
</dbReference>
<keyword evidence="3 8" id="KW-0378">Hydrolase</keyword>
<dbReference type="GO" id="GO:0005737">
    <property type="term" value="C:cytoplasm"/>
    <property type="evidence" value="ECO:0007669"/>
    <property type="project" value="UniProtKB-SubCell"/>
</dbReference>
<feature type="binding site" evidence="8">
    <location>
        <position position="14"/>
    </location>
    <ligand>
        <name>tRNA</name>
        <dbReference type="ChEBI" id="CHEBI:17843"/>
    </ligand>
</feature>
<feature type="binding site" evidence="8">
    <location>
        <position position="64"/>
    </location>
    <ligand>
        <name>tRNA</name>
        <dbReference type="ChEBI" id="CHEBI:17843"/>
    </ligand>
</feature>
<accession>A0A9D1YNM2</accession>
<comment type="catalytic activity">
    <reaction evidence="6 8 9">
        <text>an N-acyl-L-alpha-aminoacyl-tRNA + H2O = an N-acyl-L-amino acid + a tRNA + H(+)</text>
        <dbReference type="Rhea" id="RHEA:54448"/>
        <dbReference type="Rhea" id="RHEA-COMP:10123"/>
        <dbReference type="Rhea" id="RHEA-COMP:13883"/>
        <dbReference type="ChEBI" id="CHEBI:15377"/>
        <dbReference type="ChEBI" id="CHEBI:15378"/>
        <dbReference type="ChEBI" id="CHEBI:59874"/>
        <dbReference type="ChEBI" id="CHEBI:78442"/>
        <dbReference type="ChEBI" id="CHEBI:138191"/>
        <dbReference type="EC" id="3.1.1.29"/>
    </reaction>
</comment>
<feature type="active site" description="Proton acceptor" evidence="8">
    <location>
        <position position="19"/>
    </location>
</feature>
<evidence type="ECO:0000256" key="9">
    <source>
        <dbReference type="RuleBase" id="RU000673"/>
    </source>
</evidence>
<comment type="similarity">
    <text evidence="5 8 10">Belongs to the PTH family.</text>
</comment>
<dbReference type="GO" id="GO:0000049">
    <property type="term" value="F:tRNA binding"/>
    <property type="evidence" value="ECO:0007669"/>
    <property type="project" value="UniProtKB-UniRule"/>
</dbReference>
<dbReference type="SUPFAM" id="SSF53178">
    <property type="entry name" value="Peptidyl-tRNA hydrolase-like"/>
    <property type="match status" value="1"/>
</dbReference>
<dbReference type="CDD" id="cd00462">
    <property type="entry name" value="PTH"/>
    <property type="match status" value="1"/>
</dbReference>
<comment type="subcellular location">
    <subcellularLocation>
        <location evidence="8">Cytoplasm</location>
    </subcellularLocation>
</comment>
<dbReference type="PANTHER" id="PTHR17224">
    <property type="entry name" value="PEPTIDYL-TRNA HYDROLASE"/>
    <property type="match status" value="1"/>
</dbReference>
<evidence type="ECO:0000313" key="13">
    <source>
        <dbReference type="Proteomes" id="UP000824007"/>
    </source>
</evidence>
<keyword evidence="2 8" id="KW-0820">tRNA-binding</keyword>
<evidence type="ECO:0000256" key="10">
    <source>
        <dbReference type="RuleBase" id="RU004320"/>
    </source>
</evidence>
<evidence type="ECO:0000256" key="6">
    <source>
        <dbReference type="ARBA" id="ARBA00048707"/>
    </source>
</evidence>
<dbReference type="PROSITE" id="PS01195">
    <property type="entry name" value="PEPT_TRNA_HYDROL_1"/>
    <property type="match status" value="1"/>
</dbReference>
<evidence type="ECO:0000256" key="7">
    <source>
        <dbReference type="ARBA" id="ARBA00050038"/>
    </source>
</evidence>
<evidence type="ECO:0000256" key="5">
    <source>
        <dbReference type="ARBA" id="ARBA00038063"/>
    </source>
</evidence>
<dbReference type="AlphaFoldDB" id="A0A9D1YNM2"/>
<evidence type="ECO:0000256" key="4">
    <source>
        <dbReference type="ARBA" id="ARBA00022884"/>
    </source>
</evidence>
<comment type="subunit">
    <text evidence="8">Monomer.</text>
</comment>
<dbReference type="HAMAP" id="MF_00083">
    <property type="entry name" value="Pept_tRNA_hydro_bact"/>
    <property type="match status" value="1"/>
</dbReference>
<proteinExistence type="inferred from homology"/>
<dbReference type="EC" id="3.1.1.29" evidence="1 8"/>
<dbReference type="InterPro" id="IPR036416">
    <property type="entry name" value="Pept_tRNA_hydro_sf"/>
</dbReference>
<feature type="compositionally biased region" description="Basic and acidic residues" evidence="11">
    <location>
        <begin position="188"/>
        <end position="211"/>
    </location>
</feature>
<comment type="function">
    <text evidence="8">Hydrolyzes ribosome-free peptidyl-tRNAs (with 1 or more amino acids incorporated), which drop off the ribosome during protein synthesis, or as a result of ribosome stalling.</text>
</comment>
<feature type="site" description="Discriminates between blocked and unblocked aminoacyl-tRNA" evidence="8">
    <location>
        <position position="9"/>
    </location>
</feature>
<comment type="function">
    <text evidence="8">Catalyzes the release of premature peptidyl moieties from peptidyl-tRNA molecules trapped in stalled 50S ribosomal subunits, and thus maintains levels of free tRNAs and 50S ribosomes.</text>
</comment>
<dbReference type="GO" id="GO:0004045">
    <property type="term" value="F:peptidyl-tRNA hydrolase activity"/>
    <property type="evidence" value="ECO:0007669"/>
    <property type="project" value="UniProtKB-UniRule"/>
</dbReference>
<keyword evidence="4 8" id="KW-0694">RNA-binding</keyword>
<dbReference type="InterPro" id="IPR001328">
    <property type="entry name" value="Pept_tRNA_hydro"/>
</dbReference>
<dbReference type="Proteomes" id="UP000824007">
    <property type="component" value="Unassembled WGS sequence"/>
</dbReference>
<dbReference type="GO" id="GO:0006515">
    <property type="term" value="P:protein quality control for misfolded or incompletely synthesized proteins"/>
    <property type="evidence" value="ECO:0007669"/>
    <property type="project" value="UniProtKB-UniRule"/>
</dbReference>
<evidence type="ECO:0000256" key="1">
    <source>
        <dbReference type="ARBA" id="ARBA00013260"/>
    </source>
</evidence>
<sequence length="211" mass="23751">MFIIAGLGNPKKEYENTRHNVGFEVIDALADRYGIPVIDKKHRALLGKGVIEGQKVLLAKPLTYMNLSGESLREILDYYKEDPQTRLLVVCDDISLDVGQLRIRKKGSAGGHNGLKNIIANLGTQDFMRLRVGVGEKPTGYDLADYVLGHFPAAERKVMDESIKLAAEAAAAVLTEGPDEAMNRYNQKRRETEPERRETEQKRRETEQEQK</sequence>
<organism evidence="12 13">
    <name type="scientific">Candidatus Eisenbergiella pullistercoris</name>
    <dbReference type="NCBI Taxonomy" id="2838555"/>
    <lineage>
        <taxon>Bacteria</taxon>
        <taxon>Bacillati</taxon>
        <taxon>Bacillota</taxon>
        <taxon>Clostridia</taxon>
        <taxon>Lachnospirales</taxon>
        <taxon>Lachnospiraceae</taxon>
        <taxon>Eisenbergiella</taxon>
    </lineage>
</organism>
<dbReference type="FunFam" id="3.40.50.1470:FF:000001">
    <property type="entry name" value="Peptidyl-tRNA hydrolase"/>
    <property type="match status" value="1"/>
</dbReference>
<evidence type="ECO:0000256" key="2">
    <source>
        <dbReference type="ARBA" id="ARBA00022555"/>
    </source>
</evidence>
<protein>
    <recommendedName>
        <fullName evidence="7 8">Peptidyl-tRNA hydrolase</fullName>
        <shortName evidence="8">Pth</shortName>
        <ecNumber evidence="1 8">3.1.1.29</ecNumber>
    </recommendedName>
</protein>
<feature type="binding site" evidence="8">
    <location>
        <position position="66"/>
    </location>
    <ligand>
        <name>tRNA</name>
        <dbReference type="ChEBI" id="CHEBI:17843"/>
    </ligand>
</feature>
<comment type="caution">
    <text evidence="12">The sequence shown here is derived from an EMBL/GenBank/DDBJ whole genome shotgun (WGS) entry which is preliminary data.</text>
</comment>
<dbReference type="NCBIfam" id="TIGR00447">
    <property type="entry name" value="pth"/>
    <property type="match status" value="1"/>
</dbReference>
<reference evidence="12" key="2">
    <citation type="submission" date="2021-04" db="EMBL/GenBank/DDBJ databases">
        <authorList>
            <person name="Gilroy R."/>
        </authorList>
    </citation>
    <scope>NUCLEOTIDE SEQUENCE</scope>
    <source>
        <strain evidence="12">ChiSxjej3B15-24422</strain>
    </source>
</reference>
<feature type="region of interest" description="Disordered" evidence="11">
    <location>
        <begin position="176"/>
        <end position="211"/>
    </location>
</feature>
<evidence type="ECO:0000313" key="12">
    <source>
        <dbReference type="EMBL" id="HIY59613.1"/>
    </source>
</evidence>
<reference evidence="12" key="1">
    <citation type="journal article" date="2021" name="PeerJ">
        <title>Extensive microbial diversity within the chicken gut microbiome revealed by metagenomics and culture.</title>
        <authorList>
            <person name="Gilroy R."/>
            <person name="Ravi A."/>
            <person name="Getino M."/>
            <person name="Pursley I."/>
            <person name="Horton D.L."/>
            <person name="Alikhan N.F."/>
            <person name="Baker D."/>
            <person name="Gharbi K."/>
            <person name="Hall N."/>
            <person name="Watson M."/>
            <person name="Adriaenssens E.M."/>
            <person name="Foster-Nyarko E."/>
            <person name="Jarju S."/>
            <person name="Secka A."/>
            <person name="Antonio M."/>
            <person name="Oren A."/>
            <person name="Chaudhuri R.R."/>
            <person name="La Ragione R."/>
            <person name="Hildebrand F."/>
            <person name="Pallen M.J."/>
        </authorList>
    </citation>
    <scope>NUCLEOTIDE SEQUENCE</scope>
    <source>
        <strain evidence="12">ChiSxjej3B15-24422</strain>
    </source>
</reference>
<feature type="binding site" evidence="8">
    <location>
        <position position="113"/>
    </location>
    <ligand>
        <name>tRNA</name>
        <dbReference type="ChEBI" id="CHEBI:17843"/>
    </ligand>
</feature>
<dbReference type="GO" id="GO:0072344">
    <property type="term" value="P:rescue of stalled ribosome"/>
    <property type="evidence" value="ECO:0007669"/>
    <property type="project" value="UniProtKB-UniRule"/>
</dbReference>
<keyword evidence="8" id="KW-0963">Cytoplasm</keyword>
<name>A0A9D1YNM2_9FIRM</name>
<evidence type="ECO:0000256" key="11">
    <source>
        <dbReference type="SAM" id="MobiDB-lite"/>
    </source>
</evidence>
<dbReference type="Gene3D" id="3.40.50.1470">
    <property type="entry name" value="Peptidyl-tRNA hydrolase"/>
    <property type="match status" value="1"/>
</dbReference>
<feature type="site" description="Stabilizes the basic form of H active site to accept a proton" evidence="8">
    <location>
        <position position="92"/>
    </location>
</feature>